<evidence type="ECO:0000313" key="13">
    <source>
        <dbReference type="EMBL" id="KXH48741.1"/>
    </source>
</evidence>
<feature type="domain" description="Aminotransferase class V" evidence="12">
    <location>
        <begin position="116"/>
        <end position="404"/>
    </location>
</feature>
<dbReference type="InterPro" id="IPR015422">
    <property type="entry name" value="PyrdxlP-dep_Trfase_small"/>
</dbReference>
<protein>
    <recommendedName>
        <fullName evidence="4">phosphoserine transaminase</fullName>
        <ecNumber evidence="4">2.6.1.52</ecNumber>
    </recommendedName>
</protein>
<dbReference type="Gene3D" id="3.40.640.10">
    <property type="entry name" value="Type I PLP-dependent aspartate aminotransferase-like (Major domain)"/>
    <property type="match status" value="1"/>
</dbReference>
<dbReference type="GO" id="GO:0030170">
    <property type="term" value="F:pyridoxal phosphate binding"/>
    <property type="evidence" value="ECO:0007669"/>
    <property type="project" value="TreeGrafter"/>
</dbReference>
<comment type="caution">
    <text evidence="13">The sequence shown here is derived from an EMBL/GenBank/DDBJ whole genome shotgun (WGS) entry which is preliminary data.</text>
</comment>
<name>A0A135TL00_9PEZI</name>
<organism evidence="13 14">
    <name type="scientific">Colletotrichum simmondsii</name>
    <dbReference type="NCBI Taxonomy" id="703756"/>
    <lineage>
        <taxon>Eukaryota</taxon>
        <taxon>Fungi</taxon>
        <taxon>Dikarya</taxon>
        <taxon>Ascomycota</taxon>
        <taxon>Pezizomycotina</taxon>
        <taxon>Sordariomycetes</taxon>
        <taxon>Hypocreomycetidae</taxon>
        <taxon>Glomerellales</taxon>
        <taxon>Glomerellaceae</taxon>
        <taxon>Colletotrichum</taxon>
        <taxon>Colletotrichum acutatum species complex</taxon>
    </lineage>
</organism>
<proteinExistence type="inferred from homology"/>
<dbReference type="UniPathway" id="UPA00135">
    <property type="reaction ID" value="UER00197"/>
</dbReference>
<comment type="pathway">
    <text evidence="2">Amino-acid biosynthesis; L-serine biosynthesis; L-serine from 3-phospho-D-glycerate: step 2/3.</text>
</comment>
<accession>A0A135TL00</accession>
<evidence type="ECO:0000256" key="8">
    <source>
        <dbReference type="ARBA" id="ARBA00022898"/>
    </source>
</evidence>
<dbReference type="InterPro" id="IPR015424">
    <property type="entry name" value="PyrdxlP-dep_Trfase"/>
</dbReference>
<dbReference type="FunFam" id="3.90.1150.10:FF:000006">
    <property type="entry name" value="Phosphoserine aminotransferase"/>
    <property type="match status" value="1"/>
</dbReference>
<evidence type="ECO:0000256" key="6">
    <source>
        <dbReference type="ARBA" id="ARBA00022605"/>
    </source>
</evidence>
<dbReference type="PANTHER" id="PTHR43247:SF1">
    <property type="entry name" value="PHOSPHOSERINE AMINOTRANSFERASE"/>
    <property type="match status" value="1"/>
</dbReference>
<sequence length="424" mass="45817">MPSRADITYFGAGPALLPTDVLETASQALLDFNGTGLGIAEHSHRSEIATKIIEEAKADLATYLDIPSDYEVLFMQAGGSGEFSATVYNFVGAWIARQRDAVLANLGVTDENDEKVVAELRKIVDEKLKLDYLVTGGWSQKASAEAARLLGPEFVNVAADARKINDGKFGKIPDEKDWKLSKEAAMVYYCDNETVDGVEFNGFPGALAPKKNGEGPIVVADMSSNILSRRIPVKNFSAIFFGAQKNLGSTGITVVVIKKSLLAAQPSPALMRKLGLPIAPIVLSYETIAKNNSLYNTLSIFDVYIAGQVLKKLLRTFQNKVDGQEAIADEKASLIYSALEAHPDIYRIVPDKSVRSRMNICFRVTKGGDTDAAEKAFLKESTAQGLTGLKGHRSVGGIRASNYNSIPLEGAQKLAKFIESFAKA</sequence>
<keyword evidence="9" id="KW-0718">Serine biosynthesis</keyword>
<evidence type="ECO:0000256" key="5">
    <source>
        <dbReference type="ARBA" id="ARBA00022576"/>
    </source>
</evidence>
<dbReference type="SUPFAM" id="SSF53383">
    <property type="entry name" value="PLP-dependent transferases"/>
    <property type="match status" value="1"/>
</dbReference>
<dbReference type="AlphaFoldDB" id="A0A135TL00"/>
<dbReference type="Proteomes" id="UP000070328">
    <property type="component" value="Unassembled WGS sequence"/>
</dbReference>
<keyword evidence="7 13" id="KW-0808">Transferase</keyword>
<dbReference type="OrthoDB" id="1703350at2759"/>
<comment type="similarity">
    <text evidence="3">Belongs to the class-V pyridoxal-phosphate-dependent aminotransferase family. SerC subfamily.</text>
</comment>
<dbReference type="EC" id="2.6.1.52" evidence="4"/>
<dbReference type="NCBIfam" id="NF003764">
    <property type="entry name" value="PRK05355.1"/>
    <property type="match status" value="1"/>
</dbReference>
<keyword evidence="5 13" id="KW-0032">Aminotransferase</keyword>
<dbReference type="GO" id="GO:0006564">
    <property type="term" value="P:L-serine biosynthetic process"/>
    <property type="evidence" value="ECO:0007669"/>
    <property type="project" value="UniProtKB-KW"/>
</dbReference>
<comment type="catalytic activity">
    <reaction evidence="10">
        <text>4-(phosphooxy)-L-threonine + 2-oxoglutarate = (R)-3-hydroxy-2-oxo-4-phosphooxybutanoate + L-glutamate</text>
        <dbReference type="Rhea" id="RHEA:16573"/>
        <dbReference type="ChEBI" id="CHEBI:16810"/>
        <dbReference type="ChEBI" id="CHEBI:29985"/>
        <dbReference type="ChEBI" id="CHEBI:58452"/>
        <dbReference type="ChEBI" id="CHEBI:58538"/>
        <dbReference type="EC" id="2.6.1.52"/>
    </reaction>
</comment>
<evidence type="ECO:0000256" key="3">
    <source>
        <dbReference type="ARBA" id="ARBA00006904"/>
    </source>
</evidence>
<evidence type="ECO:0000256" key="10">
    <source>
        <dbReference type="ARBA" id="ARBA00047630"/>
    </source>
</evidence>
<gene>
    <name evidence="13" type="ORF">CSIM01_10038</name>
</gene>
<evidence type="ECO:0000256" key="11">
    <source>
        <dbReference type="ARBA" id="ARBA00049007"/>
    </source>
</evidence>
<dbReference type="EMBL" id="JFBX01000126">
    <property type="protein sequence ID" value="KXH48741.1"/>
    <property type="molecule type" value="Genomic_DNA"/>
</dbReference>
<dbReference type="InterPro" id="IPR000192">
    <property type="entry name" value="Aminotrans_V_dom"/>
</dbReference>
<comment type="catalytic activity">
    <reaction evidence="11">
        <text>O-phospho-L-serine + 2-oxoglutarate = 3-phosphooxypyruvate + L-glutamate</text>
        <dbReference type="Rhea" id="RHEA:14329"/>
        <dbReference type="ChEBI" id="CHEBI:16810"/>
        <dbReference type="ChEBI" id="CHEBI:18110"/>
        <dbReference type="ChEBI" id="CHEBI:29985"/>
        <dbReference type="ChEBI" id="CHEBI:57524"/>
        <dbReference type="EC" id="2.6.1.52"/>
    </reaction>
</comment>
<evidence type="ECO:0000313" key="14">
    <source>
        <dbReference type="Proteomes" id="UP000070328"/>
    </source>
</evidence>
<evidence type="ECO:0000256" key="9">
    <source>
        <dbReference type="ARBA" id="ARBA00023299"/>
    </source>
</evidence>
<evidence type="ECO:0000256" key="7">
    <source>
        <dbReference type="ARBA" id="ARBA00022679"/>
    </source>
</evidence>
<evidence type="ECO:0000256" key="1">
    <source>
        <dbReference type="ARBA" id="ARBA00001933"/>
    </source>
</evidence>
<dbReference type="InterPro" id="IPR015421">
    <property type="entry name" value="PyrdxlP-dep_Trfase_major"/>
</dbReference>
<dbReference type="Gene3D" id="3.90.1150.10">
    <property type="entry name" value="Aspartate Aminotransferase, domain 1"/>
    <property type="match status" value="1"/>
</dbReference>
<reference evidence="13 14" key="1">
    <citation type="submission" date="2014-02" db="EMBL/GenBank/DDBJ databases">
        <title>The genome sequence of Colletotrichum simmondsii CBS122122.</title>
        <authorList>
            <person name="Baroncelli R."/>
            <person name="Thon M.R."/>
        </authorList>
    </citation>
    <scope>NUCLEOTIDE SEQUENCE [LARGE SCALE GENOMIC DNA]</scope>
    <source>
        <strain evidence="13 14">CBS122122</strain>
    </source>
</reference>
<dbReference type="InterPro" id="IPR022278">
    <property type="entry name" value="Pser_aminoTfrase"/>
</dbReference>
<evidence type="ECO:0000256" key="2">
    <source>
        <dbReference type="ARBA" id="ARBA00005099"/>
    </source>
</evidence>
<dbReference type="HAMAP" id="MF_00160">
    <property type="entry name" value="SerC_aminotrans_5"/>
    <property type="match status" value="1"/>
</dbReference>
<comment type="cofactor">
    <cofactor evidence="1">
        <name>pyridoxal 5'-phosphate</name>
        <dbReference type="ChEBI" id="CHEBI:597326"/>
    </cofactor>
</comment>
<evidence type="ECO:0000256" key="4">
    <source>
        <dbReference type="ARBA" id="ARBA00013030"/>
    </source>
</evidence>
<dbReference type="Pfam" id="PF00266">
    <property type="entry name" value="Aminotran_5"/>
    <property type="match status" value="2"/>
</dbReference>
<evidence type="ECO:0000259" key="12">
    <source>
        <dbReference type="Pfam" id="PF00266"/>
    </source>
</evidence>
<dbReference type="PIRSF" id="PIRSF000525">
    <property type="entry name" value="SerC"/>
    <property type="match status" value="1"/>
</dbReference>
<keyword evidence="6" id="KW-0028">Amino-acid biosynthesis</keyword>
<feature type="domain" description="Aminotransferase class V" evidence="12">
    <location>
        <begin position="9"/>
        <end position="106"/>
    </location>
</feature>
<keyword evidence="14" id="KW-1185">Reference proteome</keyword>
<dbReference type="PANTHER" id="PTHR43247">
    <property type="entry name" value="PHOSPHOSERINE AMINOTRANSFERASE"/>
    <property type="match status" value="1"/>
</dbReference>
<dbReference type="GO" id="GO:0005737">
    <property type="term" value="C:cytoplasm"/>
    <property type="evidence" value="ECO:0007669"/>
    <property type="project" value="TreeGrafter"/>
</dbReference>
<dbReference type="FunFam" id="3.40.640.10:FF:000082">
    <property type="entry name" value="Phosphoserine aminotransferase"/>
    <property type="match status" value="1"/>
</dbReference>
<keyword evidence="8" id="KW-0663">Pyridoxal phosphate</keyword>
<dbReference type="GO" id="GO:0004648">
    <property type="term" value="F:O-phospho-L-serine:2-oxoglutarate aminotransferase activity"/>
    <property type="evidence" value="ECO:0007669"/>
    <property type="project" value="UniProtKB-EC"/>
</dbReference>